<dbReference type="AlphaFoldDB" id="A0AAD4U7T7"/>
<sequence>MKDLRTGFLMGPDANEEVLPEMRSSEHIKGTQENKFLFFPPQVTNPTFESKTFDPEGFASWNASDSVDFLFTREVSVWKFIPCWVLLRMVFVAVAFSPAVVSRGNSPVVMHGLRIVAAPLVAEQRLRTHILSKSVCHSDPEECALGSML</sequence>
<gene>
    <name evidence="1" type="ORF">MG293_008063</name>
</gene>
<dbReference type="EMBL" id="JAKZEL010000008">
    <property type="protein sequence ID" value="KAI4540921.1"/>
    <property type="molecule type" value="Genomic_DNA"/>
</dbReference>
<evidence type="ECO:0000313" key="2">
    <source>
        <dbReference type="Proteomes" id="UP001214576"/>
    </source>
</evidence>
<proteinExistence type="predicted"/>
<protein>
    <submittedName>
        <fullName evidence="1">Uncharacterized protein</fullName>
    </submittedName>
</protein>
<evidence type="ECO:0000313" key="1">
    <source>
        <dbReference type="EMBL" id="KAI4540921.1"/>
    </source>
</evidence>
<reference evidence="1" key="1">
    <citation type="submission" date="2022-03" db="EMBL/GenBank/DDBJ databases">
        <title>Genomic analyses of argali, domestic sheep and their hybrids provide insights into chromosomal evolution, heterosis and genetic basis of agronomic traits.</title>
        <authorList>
            <person name="Li M."/>
        </authorList>
    </citation>
    <scope>NUCLEOTIDE SEQUENCE</scope>
    <source>
        <strain evidence="1">CAU-MHL-2022a</strain>
        <tissue evidence="1">Skin</tissue>
    </source>
</reference>
<organism evidence="1 2">
    <name type="scientific">Ovis ammon polii</name>
    <dbReference type="NCBI Taxonomy" id="230172"/>
    <lineage>
        <taxon>Eukaryota</taxon>
        <taxon>Metazoa</taxon>
        <taxon>Chordata</taxon>
        <taxon>Craniata</taxon>
        <taxon>Vertebrata</taxon>
        <taxon>Euteleostomi</taxon>
        <taxon>Mammalia</taxon>
        <taxon>Eutheria</taxon>
        <taxon>Laurasiatheria</taxon>
        <taxon>Artiodactyla</taxon>
        <taxon>Ruminantia</taxon>
        <taxon>Pecora</taxon>
        <taxon>Bovidae</taxon>
        <taxon>Caprinae</taxon>
        <taxon>Ovis</taxon>
    </lineage>
</organism>
<name>A0AAD4U7T7_OVIAM</name>
<dbReference type="Proteomes" id="UP001214576">
    <property type="component" value="Unassembled WGS sequence"/>
</dbReference>
<comment type="caution">
    <text evidence="1">The sequence shown here is derived from an EMBL/GenBank/DDBJ whole genome shotgun (WGS) entry which is preliminary data.</text>
</comment>
<keyword evidence="2" id="KW-1185">Reference proteome</keyword>
<accession>A0AAD4U7T7</accession>